<dbReference type="PROSITE" id="PS50943">
    <property type="entry name" value="HTH_CROC1"/>
    <property type="match status" value="1"/>
</dbReference>
<dbReference type="PANTHER" id="PTHR46797">
    <property type="entry name" value="HTH-TYPE TRANSCRIPTIONAL REGULATOR"/>
    <property type="match status" value="1"/>
</dbReference>
<dbReference type="InterPro" id="IPR010982">
    <property type="entry name" value="Lambda_DNA-bd_dom_sf"/>
</dbReference>
<sequence>MSDFLKSVGGNVRLLRKKQGLTQEELAERTGLQESYIGSIERGERNISLLSLEKVAIGLGVSPKTLLNFRGVDSLDTIEQNELVKAIDTLLSDKESSELKFILNFLHDLSIFVDSKEFKS</sequence>
<protein>
    <submittedName>
        <fullName evidence="3">Helix-turn-helix transcriptional regulator</fullName>
    </submittedName>
</protein>
<organism evidence="3 4">
    <name type="scientific">Bacillus yunxiaonensis</name>
    <dbReference type="NCBI Taxonomy" id="3127665"/>
    <lineage>
        <taxon>Bacteria</taxon>
        <taxon>Bacillati</taxon>
        <taxon>Bacillota</taxon>
        <taxon>Bacilli</taxon>
        <taxon>Bacillales</taxon>
        <taxon>Bacillaceae</taxon>
        <taxon>Bacillus</taxon>
    </lineage>
</organism>
<dbReference type="CDD" id="cd00093">
    <property type="entry name" value="HTH_XRE"/>
    <property type="match status" value="1"/>
</dbReference>
<dbReference type="InterPro" id="IPR050807">
    <property type="entry name" value="TransReg_Diox_bact_type"/>
</dbReference>
<evidence type="ECO:0000313" key="3">
    <source>
        <dbReference type="EMBL" id="MEI4827982.1"/>
    </source>
</evidence>
<gene>
    <name evidence="3" type="ORF">WAX78_00640</name>
</gene>
<keyword evidence="4" id="KW-1185">Reference proteome</keyword>
<dbReference type="SUPFAM" id="SSF47413">
    <property type="entry name" value="lambda repressor-like DNA-binding domains"/>
    <property type="match status" value="1"/>
</dbReference>
<accession>A0ABU8FS01</accession>
<dbReference type="SMART" id="SM00530">
    <property type="entry name" value="HTH_XRE"/>
    <property type="match status" value="1"/>
</dbReference>
<dbReference type="Proteomes" id="UP001367922">
    <property type="component" value="Unassembled WGS sequence"/>
</dbReference>
<evidence type="ECO:0000259" key="2">
    <source>
        <dbReference type="PROSITE" id="PS50943"/>
    </source>
</evidence>
<keyword evidence="1" id="KW-0238">DNA-binding</keyword>
<reference evidence="3 4" key="1">
    <citation type="submission" date="2024-01" db="EMBL/GenBank/DDBJ databases">
        <title>Seven novel Bacillus-like species.</title>
        <authorList>
            <person name="Liu G."/>
        </authorList>
    </citation>
    <scope>NUCLEOTIDE SEQUENCE [LARGE SCALE GENOMIC DNA]</scope>
    <source>
        <strain evidence="3 4">FJAT-53711</strain>
    </source>
</reference>
<dbReference type="InterPro" id="IPR001387">
    <property type="entry name" value="Cro/C1-type_HTH"/>
</dbReference>
<proteinExistence type="predicted"/>
<dbReference type="EMBL" id="JBAWSV010000001">
    <property type="protein sequence ID" value="MEI4827982.1"/>
    <property type="molecule type" value="Genomic_DNA"/>
</dbReference>
<dbReference type="RefSeq" id="WP_336480397.1">
    <property type="nucleotide sequence ID" value="NZ_JBAWSV010000001.1"/>
</dbReference>
<evidence type="ECO:0000256" key="1">
    <source>
        <dbReference type="ARBA" id="ARBA00023125"/>
    </source>
</evidence>
<dbReference type="Gene3D" id="1.10.260.40">
    <property type="entry name" value="lambda repressor-like DNA-binding domains"/>
    <property type="match status" value="1"/>
</dbReference>
<name>A0ABU8FS01_9BACI</name>
<feature type="domain" description="HTH cro/C1-type" evidence="2">
    <location>
        <begin position="12"/>
        <end position="66"/>
    </location>
</feature>
<dbReference type="PANTHER" id="PTHR46797:SF24">
    <property type="entry name" value="DNA-BINDING PHAGE PROTEIN"/>
    <property type="match status" value="1"/>
</dbReference>
<comment type="caution">
    <text evidence="3">The sequence shown here is derived from an EMBL/GenBank/DDBJ whole genome shotgun (WGS) entry which is preliminary data.</text>
</comment>
<dbReference type="Pfam" id="PF01381">
    <property type="entry name" value="HTH_3"/>
    <property type="match status" value="1"/>
</dbReference>
<evidence type="ECO:0000313" key="4">
    <source>
        <dbReference type="Proteomes" id="UP001367922"/>
    </source>
</evidence>